<dbReference type="PANTHER" id="PTHR43264:SF1">
    <property type="entry name" value="INOSINE_URIDINE-PREFERRING NUCLEOSIDE HYDROLASE DOMAIN-CONTAINING PROTEIN"/>
    <property type="match status" value="1"/>
</dbReference>
<dbReference type="InterPro" id="IPR036452">
    <property type="entry name" value="Ribo_hydro-like"/>
</dbReference>
<protein>
    <submittedName>
        <fullName evidence="2">Inosine-uridine preferring nucleoside hydrolase</fullName>
    </submittedName>
</protein>
<dbReference type="InterPro" id="IPR001910">
    <property type="entry name" value="Inosine/uridine_hydrolase_dom"/>
</dbReference>
<dbReference type="Proteomes" id="UP000192756">
    <property type="component" value="Unassembled WGS sequence"/>
</dbReference>
<evidence type="ECO:0000313" key="2">
    <source>
        <dbReference type="EMBL" id="SMC87470.1"/>
    </source>
</evidence>
<dbReference type="GO" id="GO:0016799">
    <property type="term" value="F:hydrolase activity, hydrolyzing N-glycosyl compounds"/>
    <property type="evidence" value="ECO:0007669"/>
    <property type="project" value="InterPro"/>
</dbReference>
<dbReference type="EMBL" id="FWXT01000002">
    <property type="protein sequence ID" value="SMC87470.1"/>
    <property type="molecule type" value="Genomic_DNA"/>
</dbReference>
<dbReference type="Pfam" id="PF01156">
    <property type="entry name" value="IU_nuc_hydro"/>
    <property type="match status" value="1"/>
</dbReference>
<reference evidence="3" key="1">
    <citation type="submission" date="2017-04" db="EMBL/GenBank/DDBJ databases">
        <authorList>
            <person name="Varghese N."/>
            <person name="Submissions S."/>
        </authorList>
    </citation>
    <scope>NUCLEOTIDE SEQUENCE [LARGE SCALE GENOMIC DNA]</scope>
    <source>
        <strain evidence="3">DSM 12126</strain>
    </source>
</reference>
<dbReference type="CDD" id="cd02652">
    <property type="entry name" value="nuc_hydro_2"/>
    <property type="match status" value="1"/>
</dbReference>
<name>A0A1W2CQF6_9SPHI</name>
<accession>A0A1W2CQF6</accession>
<keyword evidence="3" id="KW-1185">Reference proteome</keyword>
<dbReference type="STRING" id="151894.SAMN04488524_3095"/>
<evidence type="ECO:0000313" key="3">
    <source>
        <dbReference type="Proteomes" id="UP000192756"/>
    </source>
</evidence>
<proteinExistence type="predicted"/>
<dbReference type="PANTHER" id="PTHR43264">
    <property type="match status" value="1"/>
</dbReference>
<dbReference type="Pfam" id="PF17132">
    <property type="entry name" value="Glyco_hydro_106"/>
    <property type="match status" value="1"/>
</dbReference>
<keyword evidence="2" id="KW-0378">Hydrolase</keyword>
<dbReference type="AlphaFoldDB" id="A0A1W2CQF6"/>
<sequence>MKLFKMKLINIFLIVLMLGVAVAIPCKAQKKAPIPVIFETDMGNDVDDGLALAMLFRYADQKKINFLGISNNKQSLSSLQFIDLMRRHYGYSQLPIATVQNGVEGEAEARSFARKVMDYREQGQLLYPSSIQKYSDVENAVHFYRRMLAKAKDTSVVIISVGFSTNLAELLESKADQYSKLNGLELVKRKVKFLSTMAGNFSAPRQKEFNVISDLAAARKVFNRWPTVVYVSPFEVGASVHFPATAIEDNLGYRGKQPLVTAYKAYITMPYNRETWDLTSVLFAVEKSAQYFKQSAPGKFVVDEQGYTQFKEDKKGKHYFLHTPGESQRTKIKNRFVELIMTAKSGATAPKSNIDIQGFLNPALKYRPLRIIHEHLDTTLIRNLKELGYGGVVTNVSYQDYLSSTQNWEKFRSDIAYAIDKLGLRIWIYDEKGYPSGAAGGIVLKDDPSAQALGLSVITKLVNKGEQLAIPFPHGHTRFLAAFAYPEAGYDTTTVVDLSKYTDAKGNLKWAAPKGKGNWKVQYFVQKPFYENTHATHNWFEQRKMVNLLEKKATDNFIKVTHEQYKHHVGDYFGKGIEAFFTDEPSLVGAHFLNSKPPVTPGVRDQPDFNIPTFPTLNWSESLLGEFKRRRGYDLYTKLPYLVQGQSATAFKVRIDYYQTLMELVAECYFKPLEEFAANNNVASSGHLLLEEDLFYHPIFEGSLMEMYKHMQFPGIDLLTAYPLVAKRWGVTTAKFASSVANTYGKNQVMSEISNAFDSNDAGIKGQMAAVGIQFAYGVDLFNSYYRHDKMSVEENKQFTNYIGRVAYLMDQGKRQPQVGVYYPIESIWAKTLIPLSIGREHFDKEALLLSDNFTELGLALIDQHIDFNYVDREKLPEPGKEIKKLIIPKLGVLQKEQLDHLIRLADRGLKLYFQNTEILLLNGNAFEQETVYLKEKFGAYNNVIFLDNVTQIAAQISAGMDPGYRIEAGTENIVALAKSGKAAEVYLFVNAADKAQDLKVNFKKTDKRLMVWDPVSGMVIPGNTRSTGNGAVLELHLDKWQTLLVTIDK</sequence>
<feature type="domain" description="Inosine/uridine-preferring nucleoside hydrolase" evidence="1">
    <location>
        <begin position="36"/>
        <end position="286"/>
    </location>
</feature>
<organism evidence="2 3">
    <name type="scientific">Pedobacter africanus</name>
    <dbReference type="NCBI Taxonomy" id="151894"/>
    <lineage>
        <taxon>Bacteria</taxon>
        <taxon>Pseudomonadati</taxon>
        <taxon>Bacteroidota</taxon>
        <taxon>Sphingobacteriia</taxon>
        <taxon>Sphingobacteriales</taxon>
        <taxon>Sphingobacteriaceae</taxon>
        <taxon>Pedobacter</taxon>
    </lineage>
</organism>
<evidence type="ECO:0000259" key="1">
    <source>
        <dbReference type="Pfam" id="PF01156"/>
    </source>
</evidence>
<dbReference type="Gene3D" id="3.90.245.10">
    <property type="entry name" value="Ribonucleoside hydrolase-like"/>
    <property type="match status" value="1"/>
</dbReference>
<gene>
    <name evidence="2" type="ORF">SAMN04488524_3095</name>
</gene>
<dbReference type="SUPFAM" id="SSF53590">
    <property type="entry name" value="Nucleoside hydrolase"/>
    <property type="match status" value="1"/>
</dbReference>